<dbReference type="Proteomes" id="UP000717696">
    <property type="component" value="Unassembled WGS sequence"/>
</dbReference>
<evidence type="ECO:0000256" key="1">
    <source>
        <dbReference type="SAM" id="MobiDB-lite"/>
    </source>
</evidence>
<feature type="region of interest" description="Disordered" evidence="1">
    <location>
        <begin position="143"/>
        <end position="163"/>
    </location>
</feature>
<comment type="caution">
    <text evidence="2">The sequence shown here is derived from an EMBL/GenBank/DDBJ whole genome shotgun (WGS) entry which is preliminary data.</text>
</comment>
<feature type="region of interest" description="Disordered" evidence="1">
    <location>
        <begin position="79"/>
        <end position="128"/>
    </location>
</feature>
<reference evidence="2" key="1">
    <citation type="journal article" date="2021" name="Nat. Commun.">
        <title>Genetic determinants of endophytism in the Arabidopsis root mycobiome.</title>
        <authorList>
            <person name="Mesny F."/>
            <person name="Miyauchi S."/>
            <person name="Thiergart T."/>
            <person name="Pickel B."/>
            <person name="Atanasova L."/>
            <person name="Karlsson M."/>
            <person name="Huettel B."/>
            <person name="Barry K.W."/>
            <person name="Haridas S."/>
            <person name="Chen C."/>
            <person name="Bauer D."/>
            <person name="Andreopoulos W."/>
            <person name="Pangilinan J."/>
            <person name="LaButti K."/>
            <person name="Riley R."/>
            <person name="Lipzen A."/>
            <person name="Clum A."/>
            <person name="Drula E."/>
            <person name="Henrissat B."/>
            <person name="Kohler A."/>
            <person name="Grigoriev I.V."/>
            <person name="Martin F.M."/>
            <person name="Hacquard S."/>
        </authorList>
    </citation>
    <scope>NUCLEOTIDE SEQUENCE</scope>
    <source>
        <strain evidence="2">MPI-CAGE-AT-0021</strain>
    </source>
</reference>
<proteinExistence type="predicted"/>
<dbReference type="AlphaFoldDB" id="A0A9P9EQF3"/>
<organism evidence="2 3">
    <name type="scientific">Dactylonectria estremocensis</name>
    <dbReference type="NCBI Taxonomy" id="1079267"/>
    <lineage>
        <taxon>Eukaryota</taxon>
        <taxon>Fungi</taxon>
        <taxon>Dikarya</taxon>
        <taxon>Ascomycota</taxon>
        <taxon>Pezizomycotina</taxon>
        <taxon>Sordariomycetes</taxon>
        <taxon>Hypocreomycetidae</taxon>
        <taxon>Hypocreales</taxon>
        <taxon>Nectriaceae</taxon>
        <taxon>Dactylonectria</taxon>
    </lineage>
</organism>
<accession>A0A9P9EQF3</accession>
<name>A0A9P9EQF3_9HYPO</name>
<evidence type="ECO:0000313" key="3">
    <source>
        <dbReference type="Proteomes" id="UP000717696"/>
    </source>
</evidence>
<keyword evidence="3" id="KW-1185">Reference proteome</keyword>
<gene>
    <name evidence="2" type="ORF">B0J13DRAFT_676227</name>
</gene>
<protein>
    <submittedName>
        <fullName evidence="2">Uncharacterized protein</fullName>
    </submittedName>
</protein>
<evidence type="ECO:0000313" key="2">
    <source>
        <dbReference type="EMBL" id="KAH7141231.1"/>
    </source>
</evidence>
<feature type="region of interest" description="Disordered" evidence="1">
    <location>
        <begin position="28"/>
        <end position="47"/>
    </location>
</feature>
<dbReference type="EMBL" id="JAGMUU010000012">
    <property type="protein sequence ID" value="KAH7141231.1"/>
    <property type="molecule type" value="Genomic_DNA"/>
</dbReference>
<sequence length="248" mass="27281">MDAATFTTVLHHHHPSLVLPVSVPVPVPQPRAQADANARPRSHAPHTHAATDHVHANANINAHSLDAVGNAWHFPDADAMPVCDDTEGHESDVSRLQGDESARSSSVTTPDLPTSRLPPPPPLGYKHDQMVDSNLVKAHLPPPPPDYFEHRQHDAPNVSSFPPPPPNSVVPRYQLLHPNLPPPPPPLRSPTMTRLAPVKPCAQPFLHHRLLHLPDPVSRSTQKIEIMMKNIRDNLKDGLPSRKDPSLW</sequence>
<feature type="compositionally biased region" description="Basic and acidic residues" evidence="1">
    <location>
        <begin position="86"/>
        <end position="102"/>
    </location>
</feature>